<comment type="caution">
    <text evidence="1">The sequence shown here is derived from an EMBL/GenBank/DDBJ whole genome shotgun (WGS) entry which is preliminary data.</text>
</comment>
<protein>
    <submittedName>
        <fullName evidence="1">Uncharacterized protein</fullName>
    </submittedName>
</protein>
<gene>
    <name evidence="1" type="ORF">F5878DRAFT_544219</name>
</gene>
<proteinExistence type="predicted"/>
<evidence type="ECO:0000313" key="1">
    <source>
        <dbReference type="EMBL" id="KAJ3834832.1"/>
    </source>
</evidence>
<sequence length="307" mass="35060">VTDLYRRAYSIKRVLSPFFHEDEIGDFRLVQATTGAIISGSAALQFFNRECYDTDNHSSDLDTYCHLSRCIDVGNWISSKGYVFQPKQNQLPSFFDDWNRVCNSSSNVVVHNTHDYPARFFVAVWNFVRAGKTIQIIAVRGSLVGAVLSFHSTCVMNIITHCAAYCLFAKPTLIDRTSFAFNGRLTHTHSIALCQKWINRGFTISHCPSVKDVVCLSSGVSVRHFRWVGDTACRKMYLEYSPGCTDRDFMESNSWDIHYRKPYPAIESDIFQPIRSLPGVVVARRERTELARRYRMLSPSIRAGLLR</sequence>
<dbReference type="EMBL" id="MU806480">
    <property type="protein sequence ID" value="KAJ3834832.1"/>
    <property type="molecule type" value="Genomic_DNA"/>
</dbReference>
<name>A0AA38P1Z5_9AGAR</name>
<feature type="non-terminal residue" evidence="1">
    <location>
        <position position="1"/>
    </location>
</feature>
<organism evidence="1 2">
    <name type="scientific">Lentinula raphanica</name>
    <dbReference type="NCBI Taxonomy" id="153919"/>
    <lineage>
        <taxon>Eukaryota</taxon>
        <taxon>Fungi</taxon>
        <taxon>Dikarya</taxon>
        <taxon>Basidiomycota</taxon>
        <taxon>Agaricomycotina</taxon>
        <taxon>Agaricomycetes</taxon>
        <taxon>Agaricomycetidae</taxon>
        <taxon>Agaricales</taxon>
        <taxon>Marasmiineae</taxon>
        <taxon>Omphalotaceae</taxon>
        <taxon>Lentinula</taxon>
    </lineage>
</organism>
<evidence type="ECO:0000313" key="2">
    <source>
        <dbReference type="Proteomes" id="UP001163846"/>
    </source>
</evidence>
<dbReference type="Proteomes" id="UP001163846">
    <property type="component" value="Unassembled WGS sequence"/>
</dbReference>
<dbReference type="AlphaFoldDB" id="A0AA38P1Z5"/>
<keyword evidence="2" id="KW-1185">Reference proteome</keyword>
<reference evidence="1" key="1">
    <citation type="submission" date="2022-08" db="EMBL/GenBank/DDBJ databases">
        <authorList>
            <consortium name="DOE Joint Genome Institute"/>
            <person name="Min B."/>
            <person name="Riley R."/>
            <person name="Sierra-Patev S."/>
            <person name="Naranjo-Ortiz M."/>
            <person name="Looney B."/>
            <person name="Konkel Z."/>
            <person name="Slot J.C."/>
            <person name="Sakamoto Y."/>
            <person name="Steenwyk J.L."/>
            <person name="Rokas A."/>
            <person name="Carro J."/>
            <person name="Camarero S."/>
            <person name="Ferreira P."/>
            <person name="Molpeceres G."/>
            <person name="Ruiz-Duenas F.J."/>
            <person name="Serrano A."/>
            <person name="Henrissat B."/>
            <person name="Drula E."/>
            <person name="Hughes K.W."/>
            <person name="Mata J.L."/>
            <person name="Ishikawa N.K."/>
            <person name="Vargas-Isla R."/>
            <person name="Ushijima S."/>
            <person name="Smith C.A."/>
            <person name="Ahrendt S."/>
            <person name="Andreopoulos W."/>
            <person name="He G."/>
            <person name="Labutti K."/>
            <person name="Lipzen A."/>
            <person name="Ng V."/>
            <person name="Sandor L."/>
            <person name="Barry K."/>
            <person name="Martinez A.T."/>
            <person name="Xiao Y."/>
            <person name="Gibbons J.G."/>
            <person name="Terashima K."/>
            <person name="Hibbett D.S."/>
            <person name="Grigoriev I.V."/>
        </authorList>
    </citation>
    <scope>NUCLEOTIDE SEQUENCE</scope>
    <source>
        <strain evidence="1">TFB9207</strain>
    </source>
</reference>
<accession>A0AA38P1Z5</accession>